<dbReference type="Proteomes" id="UP001189429">
    <property type="component" value="Unassembled WGS sequence"/>
</dbReference>
<feature type="non-terminal residue" evidence="2">
    <location>
        <position position="194"/>
    </location>
</feature>
<name>A0ABN9QQ58_9DINO</name>
<feature type="region of interest" description="Disordered" evidence="1">
    <location>
        <begin position="1"/>
        <end position="115"/>
    </location>
</feature>
<gene>
    <name evidence="2" type="ORF">PCOR1329_LOCUS13965</name>
</gene>
<feature type="non-terminal residue" evidence="2">
    <location>
        <position position="1"/>
    </location>
</feature>
<sequence>DSAVLDSSGVGAPPPPTAAATDQAAPDAGRRVGAASPGGAGRGGCRAPEVGQETRDLGGPHDDGRDHGRPDPRADGPGDQKGRRGRHGEDDGADEHVRGPDRAVREPHPRQAERPVWPETFLDHSSFGQRFPPHAGRRLAQFPARASGCCEGRYFSGSTQAGLYSIATYFSLFLTLRASPPAHSTWRIPLIRKC</sequence>
<feature type="compositionally biased region" description="Low complexity" evidence="1">
    <location>
        <begin position="18"/>
        <end position="35"/>
    </location>
</feature>
<organism evidence="2 3">
    <name type="scientific">Prorocentrum cordatum</name>
    <dbReference type="NCBI Taxonomy" id="2364126"/>
    <lineage>
        <taxon>Eukaryota</taxon>
        <taxon>Sar</taxon>
        <taxon>Alveolata</taxon>
        <taxon>Dinophyceae</taxon>
        <taxon>Prorocentrales</taxon>
        <taxon>Prorocentraceae</taxon>
        <taxon>Prorocentrum</taxon>
    </lineage>
</organism>
<accession>A0ABN9QQ58</accession>
<evidence type="ECO:0000313" key="3">
    <source>
        <dbReference type="Proteomes" id="UP001189429"/>
    </source>
</evidence>
<keyword evidence="3" id="KW-1185">Reference proteome</keyword>
<evidence type="ECO:0000313" key="2">
    <source>
        <dbReference type="EMBL" id="CAK0808332.1"/>
    </source>
</evidence>
<comment type="caution">
    <text evidence="2">The sequence shown here is derived from an EMBL/GenBank/DDBJ whole genome shotgun (WGS) entry which is preliminary data.</text>
</comment>
<reference evidence="2" key="1">
    <citation type="submission" date="2023-10" db="EMBL/GenBank/DDBJ databases">
        <authorList>
            <person name="Chen Y."/>
            <person name="Shah S."/>
            <person name="Dougan E. K."/>
            <person name="Thang M."/>
            <person name="Chan C."/>
        </authorList>
    </citation>
    <scope>NUCLEOTIDE SEQUENCE [LARGE SCALE GENOMIC DNA]</scope>
</reference>
<dbReference type="EMBL" id="CAUYUJ010004144">
    <property type="protein sequence ID" value="CAK0808332.1"/>
    <property type="molecule type" value="Genomic_DNA"/>
</dbReference>
<feature type="compositionally biased region" description="Basic and acidic residues" evidence="1">
    <location>
        <begin position="52"/>
        <end position="113"/>
    </location>
</feature>
<proteinExistence type="predicted"/>
<protein>
    <submittedName>
        <fullName evidence="2">Uncharacterized protein</fullName>
    </submittedName>
</protein>
<evidence type="ECO:0000256" key="1">
    <source>
        <dbReference type="SAM" id="MobiDB-lite"/>
    </source>
</evidence>